<evidence type="ECO:0000256" key="1">
    <source>
        <dbReference type="SAM" id="MobiDB-lite"/>
    </source>
</evidence>
<proteinExistence type="predicted"/>
<comment type="caution">
    <text evidence="2">The sequence shown here is derived from an EMBL/GenBank/DDBJ whole genome shotgun (WGS) entry which is preliminary data.</text>
</comment>
<name>A0A8S9ZJG3_9BILA</name>
<keyword evidence="3" id="KW-1185">Reference proteome</keyword>
<feature type="region of interest" description="Disordered" evidence="1">
    <location>
        <begin position="44"/>
        <end position="66"/>
    </location>
</feature>
<organism evidence="2 3">
    <name type="scientific">Meloidogyne graminicola</name>
    <dbReference type="NCBI Taxonomy" id="189291"/>
    <lineage>
        <taxon>Eukaryota</taxon>
        <taxon>Metazoa</taxon>
        <taxon>Ecdysozoa</taxon>
        <taxon>Nematoda</taxon>
        <taxon>Chromadorea</taxon>
        <taxon>Rhabditida</taxon>
        <taxon>Tylenchina</taxon>
        <taxon>Tylenchomorpha</taxon>
        <taxon>Tylenchoidea</taxon>
        <taxon>Meloidogynidae</taxon>
        <taxon>Meloidogyninae</taxon>
        <taxon>Meloidogyne</taxon>
    </lineage>
</organism>
<gene>
    <name evidence="2" type="ORF">Mgra_00007087</name>
</gene>
<dbReference type="EMBL" id="JABEBT010000075">
    <property type="protein sequence ID" value="KAF7633505.1"/>
    <property type="molecule type" value="Genomic_DNA"/>
</dbReference>
<accession>A0A8S9ZJG3</accession>
<feature type="compositionally biased region" description="Polar residues" evidence="1">
    <location>
        <begin position="56"/>
        <end position="66"/>
    </location>
</feature>
<protein>
    <submittedName>
        <fullName evidence="2">Uncharacterized protein</fullName>
    </submittedName>
</protein>
<sequence length="66" mass="7582">MIKILINIKNGEKTLGQNFVNTRLFFSLFLPSIQHKKIQKNKINNNNRSLIKNGEENSSSRIPGNK</sequence>
<dbReference type="AlphaFoldDB" id="A0A8S9ZJG3"/>
<evidence type="ECO:0000313" key="3">
    <source>
        <dbReference type="Proteomes" id="UP000605970"/>
    </source>
</evidence>
<reference evidence="2" key="1">
    <citation type="journal article" date="2020" name="Ecol. Evol.">
        <title>Genome structure and content of the rice root-knot nematode (Meloidogyne graminicola).</title>
        <authorList>
            <person name="Phan N.T."/>
            <person name="Danchin E.G.J."/>
            <person name="Klopp C."/>
            <person name="Perfus-Barbeoch L."/>
            <person name="Kozlowski D.K."/>
            <person name="Koutsovoulos G.D."/>
            <person name="Lopez-Roques C."/>
            <person name="Bouchez O."/>
            <person name="Zahm M."/>
            <person name="Besnard G."/>
            <person name="Bellafiore S."/>
        </authorList>
    </citation>
    <scope>NUCLEOTIDE SEQUENCE</scope>
    <source>
        <strain evidence="2">VN-18</strain>
    </source>
</reference>
<dbReference type="Proteomes" id="UP000605970">
    <property type="component" value="Unassembled WGS sequence"/>
</dbReference>
<evidence type="ECO:0000313" key="2">
    <source>
        <dbReference type="EMBL" id="KAF7633505.1"/>
    </source>
</evidence>